<dbReference type="InterPro" id="IPR003593">
    <property type="entry name" value="AAA+_ATPase"/>
</dbReference>
<feature type="transmembrane region" description="Helical" evidence="7">
    <location>
        <begin position="249"/>
        <end position="267"/>
    </location>
</feature>
<dbReference type="PROSITE" id="PS50893">
    <property type="entry name" value="ABC_TRANSPORTER_2"/>
    <property type="match status" value="1"/>
</dbReference>
<feature type="transmembrane region" description="Helical" evidence="7">
    <location>
        <begin position="139"/>
        <end position="158"/>
    </location>
</feature>
<feature type="domain" description="ABC transporter" evidence="8">
    <location>
        <begin position="353"/>
        <end position="586"/>
    </location>
</feature>
<dbReference type="Gene3D" id="3.40.50.300">
    <property type="entry name" value="P-loop containing nucleotide triphosphate hydrolases"/>
    <property type="match status" value="1"/>
</dbReference>
<dbReference type="InterPro" id="IPR014223">
    <property type="entry name" value="ABC_CydC/D"/>
</dbReference>
<feature type="domain" description="ABC transmembrane type-1" evidence="9">
    <location>
        <begin position="25"/>
        <end position="308"/>
    </location>
</feature>
<evidence type="ECO:0000256" key="1">
    <source>
        <dbReference type="ARBA" id="ARBA00004651"/>
    </source>
</evidence>
<dbReference type="RefSeq" id="WP_305756439.1">
    <property type="nucleotide sequence ID" value="NZ_JAPCKK010000030.1"/>
</dbReference>
<comment type="caution">
    <text evidence="10">The sequence shown here is derived from an EMBL/GenBank/DDBJ whole genome shotgun (WGS) entry which is preliminary data.</text>
</comment>
<dbReference type="Gene3D" id="1.20.1560.10">
    <property type="entry name" value="ABC transporter type 1, transmembrane domain"/>
    <property type="match status" value="1"/>
</dbReference>
<keyword evidence="3" id="KW-0547">Nucleotide-binding</keyword>
<accession>A0ABT9FVV7</accession>
<organism evidence="10 11">
    <name type="scientific">Paenibacillus zeirhizosphaerae</name>
    <dbReference type="NCBI Taxonomy" id="2987519"/>
    <lineage>
        <taxon>Bacteria</taxon>
        <taxon>Bacillati</taxon>
        <taxon>Bacillota</taxon>
        <taxon>Bacilli</taxon>
        <taxon>Bacillales</taxon>
        <taxon>Paenibacillaceae</taxon>
        <taxon>Paenibacillus</taxon>
    </lineage>
</organism>
<protein>
    <submittedName>
        <fullName evidence="10">Thiol reductant ABC exporter subunit CydC</fullName>
    </submittedName>
</protein>
<keyword evidence="6 7" id="KW-0472">Membrane</keyword>
<evidence type="ECO:0000259" key="8">
    <source>
        <dbReference type="PROSITE" id="PS50893"/>
    </source>
</evidence>
<evidence type="ECO:0000256" key="4">
    <source>
        <dbReference type="ARBA" id="ARBA00022840"/>
    </source>
</evidence>
<dbReference type="PROSITE" id="PS50929">
    <property type="entry name" value="ABC_TM1F"/>
    <property type="match status" value="1"/>
</dbReference>
<evidence type="ECO:0000259" key="9">
    <source>
        <dbReference type="PROSITE" id="PS50929"/>
    </source>
</evidence>
<dbReference type="Proteomes" id="UP001241848">
    <property type="component" value="Unassembled WGS sequence"/>
</dbReference>
<feature type="transmembrane region" description="Helical" evidence="7">
    <location>
        <begin position="59"/>
        <end position="78"/>
    </location>
</feature>
<dbReference type="InterPro" id="IPR036640">
    <property type="entry name" value="ABC1_TM_sf"/>
</dbReference>
<name>A0ABT9FVV7_9BACL</name>
<evidence type="ECO:0000256" key="5">
    <source>
        <dbReference type="ARBA" id="ARBA00022989"/>
    </source>
</evidence>
<dbReference type="PANTHER" id="PTHR24221:SF653">
    <property type="entry name" value="TRANSPORT ATP-BINDING PROTEIN CYDC"/>
    <property type="match status" value="1"/>
</dbReference>
<keyword evidence="4" id="KW-0067">ATP-binding</keyword>
<comment type="subcellular location">
    <subcellularLocation>
        <location evidence="1">Cell membrane</location>
        <topology evidence="1">Multi-pass membrane protein</topology>
    </subcellularLocation>
</comment>
<evidence type="ECO:0000256" key="6">
    <source>
        <dbReference type="ARBA" id="ARBA00023136"/>
    </source>
</evidence>
<dbReference type="InterPro" id="IPR017871">
    <property type="entry name" value="ABC_transporter-like_CS"/>
</dbReference>
<dbReference type="InterPro" id="IPR039421">
    <property type="entry name" value="Type_1_exporter"/>
</dbReference>
<evidence type="ECO:0000256" key="2">
    <source>
        <dbReference type="ARBA" id="ARBA00022692"/>
    </source>
</evidence>
<dbReference type="NCBIfam" id="TIGR02868">
    <property type="entry name" value="CydC"/>
    <property type="match status" value="1"/>
</dbReference>
<evidence type="ECO:0000313" key="11">
    <source>
        <dbReference type="Proteomes" id="UP001241848"/>
    </source>
</evidence>
<evidence type="ECO:0000256" key="7">
    <source>
        <dbReference type="SAM" id="Phobius"/>
    </source>
</evidence>
<gene>
    <name evidence="10" type="primary">cydC</name>
    <name evidence="10" type="ORF">OIN60_19045</name>
</gene>
<evidence type="ECO:0000256" key="3">
    <source>
        <dbReference type="ARBA" id="ARBA00022741"/>
    </source>
</evidence>
<dbReference type="InterPro" id="IPR027417">
    <property type="entry name" value="P-loop_NTPase"/>
</dbReference>
<dbReference type="InterPro" id="IPR011527">
    <property type="entry name" value="ABC1_TM_dom"/>
</dbReference>
<reference evidence="10 11" key="1">
    <citation type="submission" date="2022-10" db="EMBL/GenBank/DDBJ databases">
        <title>Paenibacillus description and whole genome data of maize root bacterial community.</title>
        <authorList>
            <person name="Marton D."/>
            <person name="Farkas M."/>
            <person name="Cserhati M."/>
        </authorList>
    </citation>
    <scope>NUCLEOTIDE SEQUENCE [LARGE SCALE GENOMIC DNA]</scope>
    <source>
        <strain evidence="10 11">P96</strain>
    </source>
</reference>
<dbReference type="PROSITE" id="PS00211">
    <property type="entry name" value="ABC_TRANSPORTER_1"/>
    <property type="match status" value="1"/>
</dbReference>
<keyword evidence="5 7" id="KW-1133">Transmembrane helix</keyword>
<dbReference type="SUPFAM" id="SSF90123">
    <property type="entry name" value="ABC transporter transmembrane region"/>
    <property type="match status" value="1"/>
</dbReference>
<dbReference type="EMBL" id="JAPCKK010000030">
    <property type="protein sequence ID" value="MDP4098830.1"/>
    <property type="molecule type" value="Genomic_DNA"/>
</dbReference>
<feature type="transmembrane region" description="Helical" evidence="7">
    <location>
        <begin position="20"/>
        <end position="47"/>
    </location>
</feature>
<evidence type="ECO:0000313" key="10">
    <source>
        <dbReference type="EMBL" id="MDP4098830.1"/>
    </source>
</evidence>
<dbReference type="SUPFAM" id="SSF52540">
    <property type="entry name" value="P-loop containing nucleoside triphosphate hydrolases"/>
    <property type="match status" value="1"/>
</dbReference>
<dbReference type="SMART" id="SM00382">
    <property type="entry name" value="AAA"/>
    <property type="match status" value="1"/>
</dbReference>
<feature type="transmembrane region" description="Helical" evidence="7">
    <location>
        <begin position="164"/>
        <end position="188"/>
    </location>
</feature>
<keyword evidence="2 7" id="KW-0812">Transmembrane</keyword>
<proteinExistence type="predicted"/>
<sequence length="592" mass="65922">MKRTATAREGWLLPYLRKNVLLFSVVFILGVFAVACAAAMMYTSGYLISRSALKPENILMVYVPIVLVRVFGFGKAVLQYTERLVSHDVVLRVIGQMRERLYDRLEPHAATGGRSFQTGTILGLLAEDIEQLQNMYLRFLLPMLTGLLLFGIGIALLGRLDTIFALQMGLYTGFMAFGAPCVVLWRTLGRQVEWKKARSRSYRKLTDALFGMTDWKLSGRVSALVQELNDRERAAAQLYRSVQRSEWRLSLLTQVLGGGAIAAFTIWSGGMATQGRIEATAIAAYALVAFPLLDALIRAGHSVTALPEYRESLIRLQDTEQAYSPLAPTKAATAESAGSEQTASWEVEDHYQLEVQDGSFKYPDSQIWAVQNIHLHIAPASKVAILGRSGSGKSTILKLMQGLLHPTSGTVLINGQPIRSPGPPAHLFSTLNQAPYLFDTTVANNIRMAKPGASDADIQRVTRMVGLHEQIQALPDGYTTLMQEAGSRFSGGEQRRLALARVLLQDHPIVILDEPAAGLDPWTEQALIATIMDVLRHKTLIWVTHHLRGMEQMDEIIFMEQGRIRVRGTHRALLESDERYRSLYRLDRPFSY</sequence>
<dbReference type="Pfam" id="PF00005">
    <property type="entry name" value="ABC_tran"/>
    <property type="match status" value="1"/>
</dbReference>
<dbReference type="PANTHER" id="PTHR24221">
    <property type="entry name" value="ATP-BINDING CASSETTE SUB-FAMILY B"/>
    <property type="match status" value="1"/>
</dbReference>
<dbReference type="InterPro" id="IPR003439">
    <property type="entry name" value="ABC_transporter-like_ATP-bd"/>
</dbReference>
<keyword evidence="11" id="KW-1185">Reference proteome</keyword>